<feature type="domain" description="Acyltransferase 3" evidence="2">
    <location>
        <begin position="21"/>
        <end position="336"/>
    </location>
</feature>
<keyword evidence="4" id="KW-1185">Reference proteome</keyword>
<comment type="caution">
    <text evidence="3">The sequence shown here is derived from an EMBL/GenBank/DDBJ whole genome shotgun (WGS) entry which is preliminary data.</text>
</comment>
<evidence type="ECO:0000256" key="1">
    <source>
        <dbReference type="SAM" id="Phobius"/>
    </source>
</evidence>
<keyword evidence="3" id="KW-0012">Acyltransferase</keyword>
<evidence type="ECO:0000259" key="2">
    <source>
        <dbReference type="Pfam" id="PF01757"/>
    </source>
</evidence>
<feature type="transmembrane region" description="Helical" evidence="1">
    <location>
        <begin position="214"/>
        <end position="233"/>
    </location>
</feature>
<sequence>MASKQCYLSSDLQGQQNGTDKSFDGIRGIAVLLVVFHHFDSFLGVRSAQLGVDLFLVLSGFLITSLLISEIDRTGTISFRTFFVKRALRLVPALLLTVLIFGVGGVALGFLSVQQTFWPALWSLLYVSNWVRSLDLMDGYETVRAYLDALYRGTVLSFWPLLLLGLIKVLPRYRAVIFAAIILIVVCQATLLASVIFSAPMLWVSSSLPTRSGALFMGALAALLLNGGFLTHLNQAIKYLSFPAAIIVTAVAVYPVDYLIWKQPIAITATAVVVISLAMHKKTLLHQVLELNWLTYVGRISYGIYLYNFPIVWFDVTFFRSQEMSLLTKHLHAIFILLPTDDDALMGII</sequence>
<accession>A0ABX1DNE7</accession>
<name>A0ABX1DNE7_9HYPH</name>
<feature type="transmembrane region" description="Helical" evidence="1">
    <location>
        <begin position="263"/>
        <end position="280"/>
    </location>
</feature>
<dbReference type="InterPro" id="IPR050879">
    <property type="entry name" value="Acyltransferase_3"/>
</dbReference>
<dbReference type="GO" id="GO:0016746">
    <property type="term" value="F:acyltransferase activity"/>
    <property type="evidence" value="ECO:0007669"/>
    <property type="project" value="UniProtKB-KW"/>
</dbReference>
<feature type="transmembrane region" description="Helical" evidence="1">
    <location>
        <begin position="149"/>
        <end position="170"/>
    </location>
</feature>
<feature type="transmembrane region" description="Helical" evidence="1">
    <location>
        <begin position="90"/>
        <end position="111"/>
    </location>
</feature>
<feature type="transmembrane region" description="Helical" evidence="1">
    <location>
        <begin position="50"/>
        <end position="69"/>
    </location>
</feature>
<dbReference type="PANTHER" id="PTHR23028">
    <property type="entry name" value="ACETYLTRANSFERASE"/>
    <property type="match status" value="1"/>
</dbReference>
<feature type="transmembrane region" description="Helical" evidence="1">
    <location>
        <begin position="239"/>
        <end position="256"/>
    </location>
</feature>
<keyword evidence="1" id="KW-0812">Transmembrane</keyword>
<reference evidence="3 4" key="1">
    <citation type="submission" date="2020-03" db="EMBL/GenBank/DDBJ databases">
        <title>Whole genome sequencing of clinical and environmental type strains of Ochrobactrum.</title>
        <authorList>
            <person name="Dharne M."/>
        </authorList>
    </citation>
    <scope>NUCLEOTIDE SEQUENCE [LARGE SCALE GENOMIC DNA]</scope>
    <source>
        <strain evidence="3 4">CIP 109452</strain>
    </source>
</reference>
<feature type="transmembrane region" description="Helical" evidence="1">
    <location>
        <begin position="176"/>
        <end position="202"/>
    </location>
</feature>
<proteinExistence type="predicted"/>
<keyword evidence="1" id="KW-1133">Transmembrane helix</keyword>
<organism evidence="3 4">
    <name type="scientific">Brucella haematophila</name>
    <dbReference type="NCBI Taxonomy" id="419474"/>
    <lineage>
        <taxon>Bacteria</taxon>
        <taxon>Pseudomonadati</taxon>
        <taxon>Pseudomonadota</taxon>
        <taxon>Alphaproteobacteria</taxon>
        <taxon>Hyphomicrobiales</taxon>
        <taxon>Brucellaceae</taxon>
        <taxon>Brucella/Ochrobactrum group</taxon>
        <taxon>Brucella</taxon>
    </lineage>
</organism>
<dbReference type="InterPro" id="IPR002656">
    <property type="entry name" value="Acyl_transf_3_dom"/>
</dbReference>
<evidence type="ECO:0000313" key="4">
    <source>
        <dbReference type="Proteomes" id="UP000704467"/>
    </source>
</evidence>
<keyword evidence="1" id="KW-0472">Membrane</keyword>
<protein>
    <submittedName>
        <fullName evidence="3">Acyltransferase</fullName>
    </submittedName>
</protein>
<feature type="transmembrane region" description="Helical" evidence="1">
    <location>
        <begin position="300"/>
        <end position="319"/>
    </location>
</feature>
<gene>
    <name evidence="3" type="ORF">HED55_18055</name>
</gene>
<dbReference type="Proteomes" id="UP000704467">
    <property type="component" value="Unassembled WGS sequence"/>
</dbReference>
<dbReference type="EMBL" id="JAAVLN010000002">
    <property type="protein sequence ID" value="NKC04444.1"/>
    <property type="molecule type" value="Genomic_DNA"/>
</dbReference>
<evidence type="ECO:0000313" key="3">
    <source>
        <dbReference type="EMBL" id="NKC04444.1"/>
    </source>
</evidence>
<keyword evidence="3" id="KW-0808">Transferase</keyword>
<dbReference type="Pfam" id="PF01757">
    <property type="entry name" value="Acyl_transf_3"/>
    <property type="match status" value="1"/>
</dbReference>
<dbReference type="PANTHER" id="PTHR23028:SF53">
    <property type="entry name" value="ACYL_TRANSF_3 DOMAIN-CONTAINING PROTEIN"/>
    <property type="match status" value="1"/>
</dbReference>